<keyword evidence="8 12" id="KW-0472">Membrane</keyword>
<dbReference type="Proteomes" id="UP000268829">
    <property type="component" value="Unassembled WGS sequence"/>
</dbReference>
<comment type="subcellular location">
    <subcellularLocation>
        <location evidence="1">Membrane</location>
        <topology evidence="1">Multi-pass membrane protein</topology>
    </subcellularLocation>
</comment>
<dbReference type="GO" id="GO:0016020">
    <property type="term" value="C:membrane"/>
    <property type="evidence" value="ECO:0007669"/>
    <property type="project" value="UniProtKB-SubCell"/>
</dbReference>
<protein>
    <submittedName>
        <fullName evidence="13">Disulfide bond formation protein B</fullName>
    </submittedName>
</protein>
<evidence type="ECO:0000313" key="13">
    <source>
        <dbReference type="EMBL" id="RNB57680.1"/>
    </source>
</evidence>
<feature type="transmembrane region" description="Helical" evidence="12">
    <location>
        <begin position="41"/>
        <end position="59"/>
    </location>
</feature>
<keyword evidence="11" id="KW-0676">Redox-active center</keyword>
<dbReference type="PANTHER" id="PTHR43469">
    <property type="entry name" value="DISULFIDE FORMATION PROTEIN-RELATED"/>
    <property type="match status" value="1"/>
</dbReference>
<evidence type="ECO:0000256" key="1">
    <source>
        <dbReference type="ARBA" id="ARBA00004141"/>
    </source>
</evidence>
<evidence type="ECO:0000256" key="12">
    <source>
        <dbReference type="SAM" id="Phobius"/>
    </source>
</evidence>
<evidence type="ECO:0000256" key="3">
    <source>
        <dbReference type="ARBA" id="ARBA00022448"/>
    </source>
</evidence>
<dbReference type="PIRSF" id="PIRSF036659">
    <property type="entry name" value="BdbC"/>
    <property type="match status" value="1"/>
</dbReference>
<name>A0A3M8B2W3_9BACL</name>
<evidence type="ECO:0000256" key="2">
    <source>
        <dbReference type="ARBA" id="ARBA00007602"/>
    </source>
</evidence>
<dbReference type="InterPro" id="IPR023380">
    <property type="entry name" value="DsbB-like_sf"/>
</dbReference>
<keyword evidence="6 12" id="KW-1133">Transmembrane helix</keyword>
<comment type="similarity">
    <text evidence="2">Belongs to the DsbB family. BdbC subfamily.</text>
</comment>
<gene>
    <name evidence="13" type="ORF">EDM57_10220</name>
</gene>
<keyword evidence="7" id="KW-0560">Oxidoreductase</keyword>
<evidence type="ECO:0000256" key="4">
    <source>
        <dbReference type="ARBA" id="ARBA00022692"/>
    </source>
</evidence>
<keyword evidence="4 12" id="KW-0812">Transmembrane</keyword>
<accession>A0A3M8B2W3</accession>
<evidence type="ECO:0000256" key="9">
    <source>
        <dbReference type="ARBA" id="ARBA00023157"/>
    </source>
</evidence>
<evidence type="ECO:0000256" key="6">
    <source>
        <dbReference type="ARBA" id="ARBA00022989"/>
    </source>
</evidence>
<dbReference type="GO" id="GO:0015035">
    <property type="term" value="F:protein-disulfide reductase activity"/>
    <property type="evidence" value="ECO:0007669"/>
    <property type="project" value="InterPro"/>
</dbReference>
<reference evidence="13 14" key="1">
    <citation type="submission" date="2018-10" db="EMBL/GenBank/DDBJ databases">
        <title>Phylogenomics of Brevibacillus.</title>
        <authorList>
            <person name="Dunlap C."/>
        </authorList>
    </citation>
    <scope>NUCLEOTIDE SEQUENCE [LARGE SCALE GENOMIC DNA]</scope>
    <source>
        <strain evidence="13 14">DSM 100115</strain>
    </source>
</reference>
<dbReference type="Pfam" id="PF02600">
    <property type="entry name" value="DsbB"/>
    <property type="match status" value="1"/>
</dbReference>
<dbReference type="Gene3D" id="1.20.1550.10">
    <property type="entry name" value="DsbB-like"/>
    <property type="match status" value="1"/>
</dbReference>
<dbReference type="InterPro" id="IPR012187">
    <property type="entry name" value="Disulphide_bond_form_BdbC"/>
</dbReference>
<dbReference type="EMBL" id="RHHS01000022">
    <property type="protein sequence ID" value="RNB57680.1"/>
    <property type="molecule type" value="Genomic_DNA"/>
</dbReference>
<feature type="transmembrane region" description="Helical" evidence="12">
    <location>
        <begin position="12"/>
        <end position="29"/>
    </location>
</feature>
<evidence type="ECO:0000256" key="5">
    <source>
        <dbReference type="ARBA" id="ARBA00022982"/>
    </source>
</evidence>
<dbReference type="HAMAP" id="MF_00287">
    <property type="entry name" value="BdbC"/>
    <property type="match status" value="1"/>
</dbReference>
<dbReference type="SUPFAM" id="SSF158442">
    <property type="entry name" value="DsbB-like"/>
    <property type="match status" value="1"/>
</dbReference>
<dbReference type="AlphaFoldDB" id="A0A3M8B2W3"/>
<evidence type="ECO:0000313" key="14">
    <source>
        <dbReference type="Proteomes" id="UP000268829"/>
    </source>
</evidence>
<evidence type="ECO:0000256" key="7">
    <source>
        <dbReference type="ARBA" id="ARBA00023002"/>
    </source>
</evidence>
<keyword evidence="9" id="KW-1015">Disulfide bond</keyword>
<proteinExistence type="inferred from homology"/>
<sequence>MKRQQVMEQSMFAAWGVSLIATAGSLFFSEVLKYIPCELCWYQRILMYPLIILLGVASAKKDYKMSSYALILSLIGGCISLYHYLIQKVPALHELGNACGIVPCNTDYINWFGFVTIPFLALIAFTLISILLFIVQKNAKEI</sequence>
<keyword evidence="14" id="KW-1185">Reference proteome</keyword>
<keyword evidence="3" id="KW-0813">Transport</keyword>
<feature type="transmembrane region" description="Helical" evidence="12">
    <location>
        <begin position="111"/>
        <end position="135"/>
    </location>
</feature>
<dbReference type="PANTHER" id="PTHR43469:SF1">
    <property type="entry name" value="SPBETA PROPHAGE-DERIVED DISULFIDE BOND FORMATION PROTEIN B"/>
    <property type="match status" value="1"/>
</dbReference>
<organism evidence="13 14">
    <name type="scientific">Brevibacillus gelatini</name>
    <dbReference type="NCBI Taxonomy" id="1655277"/>
    <lineage>
        <taxon>Bacteria</taxon>
        <taxon>Bacillati</taxon>
        <taxon>Bacillota</taxon>
        <taxon>Bacilli</taxon>
        <taxon>Bacillales</taxon>
        <taxon>Paenibacillaceae</taxon>
        <taxon>Brevibacillus</taxon>
    </lineage>
</organism>
<keyword evidence="5" id="KW-0249">Electron transport</keyword>
<evidence type="ECO:0000256" key="10">
    <source>
        <dbReference type="ARBA" id="ARBA00023186"/>
    </source>
</evidence>
<evidence type="ECO:0000256" key="11">
    <source>
        <dbReference type="ARBA" id="ARBA00023284"/>
    </source>
</evidence>
<dbReference type="NCBIfam" id="NF002849">
    <property type="entry name" value="PRK03113.1"/>
    <property type="match status" value="1"/>
</dbReference>
<dbReference type="OrthoDB" id="158402at2"/>
<keyword evidence="10" id="KW-0143">Chaperone</keyword>
<dbReference type="GO" id="GO:0006457">
    <property type="term" value="P:protein folding"/>
    <property type="evidence" value="ECO:0007669"/>
    <property type="project" value="InterPro"/>
</dbReference>
<feature type="transmembrane region" description="Helical" evidence="12">
    <location>
        <begin position="66"/>
        <end position="85"/>
    </location>
</feature>
<dbReference type="InterPro" id="IPR003752">
    <property type="entry name" value="DiS_bond_form_DsbB/BdbC"/>
</dbReference>
<comment type="caution">
    <text evidence="13">The sequence shown here is derived from an EMBL/GenBank/DDBJ whole genome shotgun (WGS) entry which is preliminary data.</text>
</comment>
<evidence type="ECO:0000256" key="8">
    <source>
        <dbReference type="ARBA" id="ARBA00023136"/>
    </source>
</evidence>
<dbReference type="RefSeq" id="WP_122904663.1">
    <property type="nucleotide sequence ID" value="NZ_CP154342.1"/>
</dbReference>